<evidence type="ECO:0000259" key="11">
    <source>
        <dbReference type="Pfam" id="PF03733"/>
    </source>
</evidence>
<accession>A0AAJ0CGF1</accession>
<dbReference type="Proteomes" id="UP001251528">
    <property type="component" value="Unassembled WGS sequence"/>
</dbReference>
<keyword evidence="7 9" id="KW-0472">Membrane</keyword>
<dbReference type="GO" id="GO:0006874">
    <property type="term" value="P:intracellular calcium ion homeostasis"/>
    <property type="evidence" value="ECO:0007669"/>
    <property type="project" value="TreeGrafter"/>
</dbReference>
<evidence type="ECO:0000256" key="5">
    <source>
        <dbReference type="ARBA" id="ARBA00022989"/>
    </source>
</evidence>
<keyword evidence="5 9" id="KW-1133">Transmembrane helix</keyword>
<feature type="transmembrane region" description="Helical" evidence="9">
    <location>
        <begin position="268"/>
        <end position="301"/>
    </location>
</feature>
<dbReference type="PANTHER" id="PTHR31503">
    <property type="entry name" value="VACUOLAR CALCIUM ION TRANSPORTER"/>
    <property type="match status" value="1"/>
</dbReference>
<evidence type="ECO:0000256" key="6">
    <source>
        <dbReference type="ARBA" id="ARBA00023065"/>
    </source>
</evidence>
<gene>
    <name evidence="12" type="ORF">QQS21_009804</name>
</gene>
<keyword evidence="13" id="KW-1185">Reference proteome</keyword>
<dbReference type="Pfam" id="PF03733">
    <property type="entry name" value="YccF"/>
    <property type="match status" value="1"/>
</dbReference>
<dbReference type="GO" id="GO:0005774">
    <property type="term" value="C:vacuolar membrane"/>
    <property type="evidence" value="ECO:0007669"/>
    <property type="project" value="UniProtKB-ARBA"/>
</dbReference>
<proteinExistence type="inferred from homology"/>
<keyword evidence="3" id="KW-0813">Transport</keyword>
<feature type="transmembrane region" description="Helical" evidence="9">
    <location>
        <begin position="508"/>
        <end position="528"/>
    </location>
</feature>
<feature type="compositionally biased region" description="Polar residues" evidence="8">
    <location>
        <begin position="757"/>
        <end position="775"/>
    </location>
</feature>
<feature type="region of interest" description="Disordered" evidence="8">
    <location>
        <begin position="755"/>
        <end position="775"/>
    </location>
</feature>
<dbReference type="InterPro" id="IPR004713">
    <property type="entry name" value="CaH_exchang"/>
</dbReference>
<reference evidence="12" key="1">
    <citation type="submission" date="2023-06" db="EMBL/GenBank/DDBJ databases">
        <title>Conoideocrella luteorostrata (Hypocreales: Clavicipitaceae), a potential biocontrol fungus for elongate hemlock scale in United States Christmas tree production areas.</title>
        <authorList>
            <person name="Barrett H."/>
            <person name="Lovett B."/>
            <person name="Macias A.M."/>
            <person name="Stajich J.E."/>
            <person name="Kasson M.T."/>
        </authorList>
    </citation>
    <scope>NUCLEOTIDE SEQUENCE</scope>
    <source>
        <strain evidence="12">ARSEF 14590</strain>
    </source>
</reference>
<feature type="compositionally biased region" description="Basic residues" evidence="8">
    <location>
        <begin position="99"/>
        <end position="108"/>
    </location>
</feature>
<evidence type="ECO:0000256" key="3">
    <source>
        <dbReference type="ARBA" id="ARBA00022448"/>
    </source>
</evidence>
<sequence>MDSADQDAASAERRSTLTSPTDASRATRATATEDGFGESYQSTDTVRHRPEGVGYGSINNPSAATTSQTQRDSSQERPAAKGMPQSSRSGPNPLQRVKSFPRLRKPPLSRRTSSNTPHRGAIFSADDDLHEVEADAVGRQGYGSRRRSQQVVPGVGASSLSRLQSYRGGDGDDEPEARGGVPTTTTEEDEDQENGEEMPLEDHVDCDSDDDLSEAESFTLKDRQQAINQTHPFGIRVWKPALYKKDRSIQKFAQADIHSSPGGRVNKWLVLFNLVWTLVFGWWMASIAAAGAIVCLLFAAAPSGREYGRVLWGLAGYLFYPFGKFVRLERDEAYMHEDQGEGRSMAEYEQWQSGDLEYGRLFFGPDRNRSIVGRSRRSIDSERSETESLLGRGRRGGSRDTHPRMKRRLFGRGEWNIGRVIFFVFFYCLISPSLIITSAICWFLVFWIPMGKVTFLLFDHLRRHPLALSFESHIDYMQSEEPADASILVCTYRAVGSKYWKYTVDGTNIFLINLMVVVCFVIFDWAVLEGMLHWNSFLTSPAFLFTAGLLSIIPLAYFIGQAVASISAQSSMGLGAAINALFATVVEVFLYCVALSQGKGQLVEGSIVGSIFAGILFLPGISMCFGALKRKTQRFNARSAGVTSTMLLFAVVGAFGPTLFYQIYGTHELSCTDCEDFGPGGGSDSSGEARDCRRCYFSQSPALDDRFYLEAVRPYCYLAAAMLFFSYLIGLWFTLRTHAAVIWNAEVEEKRHDEQMQHSSILRGSQPSAADTTGTDVRESHLYKRILGQSLKQAGLQPRSEEISRQTSIVTQDTNTNGIPVTPHVVPPKGGDTFRSTINVPGLSQADNTALVREVAQIAATAVTLASRDRERSRKLSTTPGGQHGTVRHHHPAQGDDATVAAETATAHAGGHGGHDAPNWGRAKSAIILLGATVLYAVIAEILVDTVDVVLESFSIDQKFLGITLFALVPNTTEFLNAISFAMNGNIALSMEIGSAYALQVCLLQIPALVLFSAIYPNIPTGADPSSYTFSLLFPQWDMVTVILCVFLLSYVYGEGKSNYFKGSILVLTYFVVVIGFYFSGFTSEVMGLQRFDVMGANGKYQSFKTIGRSSSGRAYKV</sequence>
<dbReference type="InterPro" id="IPR004837">
    <property type="entry name" value="NaCa_Exmemb"/>
</dbReference>
<dbReference type="PANTHER" id="PTHR31503:SF10">
    <property type="entry name" value="VNX1 PROTEIN"/>
    <property type="match status" value="1"/>
</dbReference>
<feature type="transmembrane region" description="Helical" evidence="9">
    <location>
        <begin position="572"/>
        <end position="596"/>
    </location>
</feature>
<evidence type="ECO:0000256" key="1">
    <source>
        <dbReference type="ARBA" id="ARBA00004127"/>
    </source>
</evidence>
<feature type="domain" description="Sodium/calcium exchanger membrane region" evidence="10">
    <location>
        <begin position="925"/>
        <end position="1078"/>
    </location>
</feature>
<evidence type="ECO:0000313" key="13">
    <source>
        <dbReference type="Proteomes" id="UP001251528"/>
    </source>
</evidence>
<dbReference type="Gene3D" id="1.20.1420.30">
    <property type="entry name" value="NCX, central ion-binding region"/>
    <property type="match status" value="2"/>
</dbReference>
<dbReference type="InterPro" id="IPR005185">
    <property type="entry name" value="YccF"/>
</dbReference>
<evidence type="ECO:0000256" key="9">
    <source>
        <dbReference type="SAM" id="Phobius"/>
    </source>
</evidence>
<evidence type="ECO:0000256" key="8">
    <source>
        <dbReference type="SAM" id="MobiDB-lite"/>
    </source>
</evidence>
<dbReference type="Pfam" id="PF01699">
    <property type="entry name" value="Na_Ca_ex"/>
    <property type="match status" value="2"/>
</dbReference>
<feature type="compositionally biased region" description="Basic and acidic residues" evidence="8">
    <location>
        <begin position="377"/>
        <end position="386"/>
    </location>
</feature>
<comment type="similarity">
    <text evidence="2">Belongs to the Ca(2+):cation antiporter (CaCA) (TC 2.A.19) family.</text>
</comment>
<keyword evidence="6" id="KW-0406">Ion transport</keyword>
<evidence type="ECO:0000256" key="4">
    <source>
        <dbReference type="ARBA" id="ARBA00022692"/>
    </source>
</evidence>
<feature type="domain" description="Inner membrane component" evidence="11">
    <location>
        <begin position="271"/>
        <end position="324"/>
    </location>
</feature>
<evidence type="ECO:0000259" key="10">
    <source>
        <dbReference type="Pfam" id="PF01699"/>
    </source>
</evidence>
<feature type="domain" description="Sodium/calcium exchanger membrane region" evidence="10">
    <location>
        <begin position="542"/>
        <end position="652"/>
    </location>
</feature>
<feature type="region of interest" description="Disordered" evidence="8">
    <location>
        <begin position="373"/>
        <end position="401"/>
    </location>
</feature>
<keyword evidence="4 9" id="KW-0812">Transmembrane</keyword>
<evidence type="ECO:0000256" key="7">
    <source>
        <dbReference type="ARBA" id="ARBA00023136"/>
    </source>
</evidence>
<feature type="transmembrane region" description="Helical" evidence="9">
    <location>
        <begin position="442"/>
        <end position="458"/>
    </location>
</feature>
<dbReference type="FunFam" id="1.20.1420.30:FF:000017">
    <property type="entry name" value="Calcium permease family membrane transporter"/>
    <property type="match status" value="1"/>
</dbReference>
<feature type="compositionally biased region" description="Polar residues" evidence="8">
    <location>
        <begin position="57"/>
        <end position="72"/>
    </location>
</feature>
<name>A0AAJ0CGF1_9HYPO</name>
<comment type="subcellular location">
    <subcellularLocation>
        <location evidence="1">Endomembrane system</location>
        <topology evidence="1">Multi-pass membrane protein</topology>
    </subcellularLocation>
</comment>
<dbReference type="AlphaFoldDB" id="A0AAJ0CGF1"/>
<feature type="transmembrane region" description="Helical" evidence="9">
    <location>
        <begin position="960"/>
        <end position="983"/>
    </location>
</feature>
<comment type="caution">
    <text evidence="12">The sequence shown here is derived from an EMBL/GenBank/DDBJ whole genome shotgun (WGS) entry which is preliminary data.</text>
</comment>
<evidence type="ECO:0000313" key="12">
    <source>
        <dbReference type="EMBL" id="KAK2592494.1"/>
    </source>
</evidence>
<feature type="transmembrane region" description="Helical" evidence="9">
    <location>
        <begin position="540"/>
        <end position="560"/>
    </location>
</feature>
<dbReference type="GO" id="GO:0015369">
    <property type="term" value="F:calcium:proton antiporter activity"/>
    <property type="evidence" value="ECO:0007669"/>
    <property type="project" value="TreeGrafter"/>
</dbReference>
<feature type="transmembrane region" description="Helical" evidence="9">
    <location>
        <begin position="717"/>
        <end position="735"/>
    </location>
</feature>
<dbReference type="EMBL" id="JASWJB010000263">
    <property type="protein sequence ID" value="KAK2592494.1"/>
    <property type="molecule type" value="Genomic_DNA"/>
</dbReference>
<feature type="region of interest" description="Disordered" evidence="8">
    <location>
        <begin position="1"/>
        <end position="213"/>
    </location>
</feature>
<evidence type="ECO:0008006" key="14">
    <source>
        <dbReference type="Google" id="ProtNLM"/>
    </source>
</evidence>
<feature type="transmembrane region" description="Helical" evidence="9">
    <location>
        <begin position="608"/>
        <end position="628"/>
    </location>
</feature>
<feature type="region of interest" description="Disordered" evidence="8">
    <location>
        <begin position="866"/>
        <end position="896"/>
    </location>
</feature>
<feature type="transmembrane region" description="Helical" evidence="9">
    <location>
        <begin position="1036"/>
        <end position="1053"/>
    </location>
</feature>
<feature type="transmembrane region" description="Helical" evidence="9">
    <location>
        <begin position="416"/>
        <end position="436"/>
    </location>
</feature>
<feature type="compositionally biased region" description="Low complexity" evidence="8">
    <location>
        <begin position="18"/>
        <end position="32"/>
    </location>
</feature>
<dbReference type="InterPro" id="IPR044880">
    <property type="entry name" value="NCX_ion-bd_dom_sf"/>
</dbReference>
<organism evidence="12 13">
    <name type="scientific">Conoideocrella luteorostrata</name>
    <dbReference type="NCBI Taxonomy" id="1105319"/>
    <lineage>
        <taxon>Eukaryota</taxon>
        <taxon>Fungi</taxon>
        <taxon>Dikarya</taxon>
        <taxon>Ascomycota</taxon>
        <taxon>Pezizomycotina</taxon>
        <taxon>Sordariomycetes</taxon>
        <taxon>Hypocreomycetidae</taxon>
        <taxon>Hypocreales</taxon>
        <taxon>Clavicipitaceae</taxon>
        <taxon>Conoideocrella</taxon>
    </lineage>
</organism>
<feature type="transmembrane region" description="Helical" evidence="9">
    <location>
        <begin position="640"/>
        <end position="660"/>
    </location>
</feature>
<dbReference type="GO" id="GO:0012505">
    <property type="term" value="C:endomembrane system"/>
    <property type="evidence" value="ECO:0007669"/>
    <property type="project" value="UniProtKB-SubCell"/>
</dbReference>
<protein>
    <recommendedName>
        <fullName evidence="14">Sodium/calcium exchanger protein-domain-containing protein</fullName>
    </recommendedName>
</protein>
<feature type="transmembrane region" description="Helical" evidence="9">
    <location>
        <begin position="995"/>
        <end position="1016"/>
    </location>
</feature>
<feature type="compositionally biased region" description="Acidic residues" evidence="8">
    <location>
        <begin position="186"/>
        <end position="199"/>
    </location>
</feature>
<feature type="transmembrane region" description="Helical" evidence="9">
    <location>
        <begin position="1060"/>
        <end position="1079"/>
    </location>
</feature>
<feature type="transmembrane region" description="Helical" evidence="9">
    <location>
        <begin position="926"/>
        <end position="944"/>
    </location>
</feature>
<evidence type="ECO:0000256" key="2">
    <source>
        <dbReference type="ARBA" id="ARBA00008170"/>
    </source>
</evidence>